<protein>
    <recommendedName>
        <fullName evidence="6 18">Pre-mRNA-processing factor 19</fullName>
        <ecNumber evidence="5 18">2.3.2.27</ecNumber>
    </recommendedName>
</protein>
<dbReference type="InterPro" id="IPR001680">
    <property type="entry name" value="WD40_rpt"/>
</dbReference>
<keyword evidence="9 18" id="KW-0808">Transferase</keyword>
<dbReference type="OMA" id="SLDQHWA"/>
<accession>A0A0L0HLJ1</accession>
<dbReference type="GO" id="GO:0006281">
    <property type="term" value="P:DNA repair"/>
    <property type="evidence" value="ECO:0007669"/>
    <property type="project" value="UniProtKB-KW"/>
</dbReference>
<comment type="function">
    <text evidence="18">Ubiquitin-protein ligase which is mainly involved pre-mRNA splicing and DNA repair. Required for pre-mRNA splicing as component of the spliceosome.</text>
</comment>
<dbReference type="InterPro" id="IPR019775">
    <property type="entry name" value="WD40_repeat_CS"/>
</dbReference>
<feature type="domain" description="U-box" evidence="20">
    <location>
        <begin position="1"/>
        <end position="71"/>
    </location>
</feature>
<keyword evidence="8 18" id="KW-0507">mRNA processing</keyword>
<dbReference type="InParanoid" id="A0A0L0HLJ1"/>
<evidence type="ECO:0000313" key="22">
    <source>
        <dbReference type="Proteomes" id="UP000053201"/>
    </source>
</evidence>
<dbReference type="Pfam" id="PF08606">
    <property type="entry name" value="Prp19"/>
    <property type="match status" value="1"/>
</dbReference>
<dbReference type="InterPro" id="IPR038959">
    <property type="entry name" value="Prp19"/>
</dbReference>
<evidence type="ECO:0000259" key="20">
    <source>
        <dbReference type="PROSITE" id="PS51698"/>
    </source>
</evidence>
<dbReference type="PANTHER" id="PTHR43995:SF1">
    <property type="entry name" value="PRE-MRNA-PROCESSING FACTOR 19"/>
    <property type="match status" value="1"/>
</dbReference>
<feature type="repeat" description="WD" evidence="17">
    <location>
        <begin position="304"/>
        <end position="345"/>
    </location>
</feature>
<dbReference type="UniPathway" id="UPA00143"/>
<evidence type="ECO:0000256" key="9">
    <source>
        <dbReference type="ARBA" id="ARBA00022679"/>
    </source>
</evidence>
<evidence type="ECO:0000256" key="17">
    <source>
        <dbReference type="PROSITE-ProRule" id="PRU00221"/>
    </source>
</evidence>
<dbReference type="Gene3D" id="2.130.10.10">
    <property type="entry name" value="YVTN repeat-like/Quinoprotein amine dehydrogenase"/>
    <property type="match status" value="1"/>
</dbReference>
<dbReference type="GO" id="GO:0000974">
    <property type="term" value="C:Prp19 complex"/>
    <property type="evidence" value="ECO:0007669"/>
    <property type="project" value="UniProtKB-UniRule"/>
</dbReference>
<dbReference type="InterPro" id="IPR013915">
    <property type="entry name" value="Prp19_cc"/>
</dbReference>
<keyword evidence="13 18" id="KW-0833">Ubl conjugation pathway</keyword>
<evidence type="ECO:0000256" key="13">
    <source>
        <dbReference type="ARBA" id="ARBA00022786"/>
    </source>
</evidence>
<evidence type="ECO:0000256" key="7">
    <source>
        <dbReference type="ARBA" id="ARBA00022574"/>
    </source>
</evidence>
<feature type="coiled-coil region" evidence="19">
    <location>
        <begin position="109"/>
        <end position="136"/>
    </location>
</feature>
<keyword evidence="19" id="KW-0175">Coiled coil</keyword>
<dbReference type="SUPFAM" id="SSF50978">
    <property type="entry name" value="WD40 repeat-like"/>
    <property type="match status" value="1"/>
</dbReference>
<proteinExistence type="inferred from homology"/>
<dbReference type="PROSITE" id="PS50082">
    <property type="entry name" value="WD_REPEATS_2"/>
    <property type="match status" value="3"/>
</dbReference>
<keyword evidence="7 17" id="KW-0853">WD repeat</keyword>
<dbReference type="InterPro" id="IPR015943">
    <property type="entry name" value="WD40/YVTN_repeat-like_dom_sf"/>
</dbReference>
<evidence type="ECO:0000256" key="11">
    <source>
        <dbReference type="ARBA" id="ARBA00022737"/>
    </source>
</evidence>
<dbReference type="GO" id="GO:0071006">
    <property type="term" value="C:U2-type catalytic step 1 spliceosome"/>
    <property type="evidence" value="ECO:0007669"/>
    <property type="project" value="TreeGrafter"/>
</dbReference>
<keyword evidence="22" id="KW-1185">Reference proteome</keyword>
<comment type="catalytic activity">
    <reaction evidence="1 18">
        <text>S-ubiquitinyl-[E2 ubiquitin-conjugating enzyme]-L-cysteine + [acceptor protein]-L-lysine = [E2 ubiquitin-conjugating enzyme]-L-cysteine + N(6)-ubiquitinyl-[acceptor protein]-L-lysine.</text>
        <dbReference type="EC" id="2.3.2.27"/>
    </reaction>
</comment>
<dbReference type="Pfam" id="PF00400">
    <property type="entry name" value="WD40"/>
    <property type="match status" value="5"/>
</dbReference>
<keyword evidence="14 18" id="KW-0508">mRNA splicing</keyword>
<evidence type="ECO:0000256" key="12">
    <source>
        <dbReference type="ARBA" id="ARBA00022763"/>
    </source>
</evidence>
<dbReference type="GO" id="GO:0070534">
    <property type="term" value="P:protein K63-linked ubiquitination"/>
    <property type="evidence" value="ECO:0007669"/>
    <property type="project" value="UniProtKB-UniRule"/>
</dbReference>
<evidence type="ECO:0000256" key="10">
    <source>
        <dbReference type="ARBA" id="ARBA00022728"/>
    </source>
</evidence>
<dbReference type="Proteomes" id="UP000053201">
    <property type="component" value="Unassembled WGS sequence"/>
</dbReference>
<evidence type="ECO:0000256" key="16">
    <source>
        <dbReference type="ARBA" id="ARBA00023242"/>
    </source>
</evidence>
<comment type="subunit">
    <text evidence="18">Homotetramer.</text>
</comment>
<keyword evidence="11" id="KW-0677">Repeat</keyword>
<sequence>MFCALSGETPEEPVASKKSGHLFEKRLILKYIADNGRDPVNGEELGADDLLPLNLTNKVVKPRPPTASSIPNLLLSLQNEWDSVMLETFQLKQQYHNARQELSNALYENDAAKRVIARLIKERDEARAALAAVQANFGQTSAAPEDRMEVDEHHGADDVLIKDVHAKLDAKAAALSKVRRKRKPASSCASVDEVRGFTKITEVEIKAPLSLDLYSGKLAGETREWALAGLQSGQAHIVDWRNGNHLIAKTPAHKKKINDTIWHSHGDNVRSGHFFTASADKTVKFFGVEQGGNDSFHIDEKYTSKTHSAEVNALTLHTTGDYIVSASADGTWAFLDVDTGRSLFRVAQSEGGQAYTAAQFHPDGLILATGTNDSLVRLWDVKSQNNVRSFEGHKGKITGISFSENGYYLATSAADEAVVKFWDLRKLVNFQTIEIEAPKGTGVQSVQFDFSGQYIGAACGQELRIYLVKQWDELCNLSYHTANISDFKFGTDARYVLSAGMDGKIVAAGISS</sequence>
<dbReference type="FunCoup" id="A0A0L0HLJ1">
    <property type="interactions" value="664"/>
</dbReference>
<dbReference type="RefSeq" id="XP_016610340.1">
    <property type="nucleotide sequence ID" value="XM_016751061.1"/>
</dbReference>
<dbReference type="Gene3D" id="3.30.40.10">
    <property type="entry name" value="Zinc/RING finger domain, C3HC4 (zinc finger)"/>
    <property type="match status" value="1"/>
</dbReference>
<comment type="subcellular location">
    <subcellularLocation>
        <location evidence="2 18">Nucleus</location>
    </subcellularLocation>
</comment>
<dbReference type="EC" id="2.3.2.27" evidence="5 18"/>
<dbReference type="SUPFAM" id="SSF57850">
    <property type="entry name" value="RING/U-box"/>
    <property type="match status" value="1"/>
</dbReference>
<gene>
    <name evidence="21" type="ORF">SPPG_02775</name>
</gene>
<dbReference type="InterPro" id="IPR036322">
    <property type="entry name" value="WD40_repeat_dom_sf"/>
</dbReference>
<dbReference type="GO" id="GO:0000398">
    <property type="term" value="P:mRNA splicing, via spliceosome"/>
    <property type="evidence" value="ECO:0007669"/>
    <property type="project" value="InterPro"/>
</dbReference>
<dbReference type="PROSITE" id="PS51698">
    <property type="entry name" value="U_BOX"/>
    <property type="match status" value="1"/>
</dbReference>
<dbReference type="PANTHER" id="PTHR43995">
    <property type="entry name" value="PRE-MRNA-PROCESSING FACTOR 19"/>
    <property type="match status" value="1"/>
</dbReference>
<feature type="repeat" description="WD" evidence="17">
    <location>
        <begin position="356"/>
        <end position="389"/>
    </location>
</feature>
<dbReference type="CDD" id="cd16656">
    <property type="entry name" value="RING-Ubox_PRP19"/>
    <property type="match status" value="1"/>
</dbReference>
<dbReference type="STRING" id="645134.A0A0L0HLJ1"/>
<feature type="repeat" description="WD" evidence="17">
    <location>
        <begin position="390"/>
        <end position="432"/>
    </location>
</feature>
<evidence type="ECO:0000313" key="21">
    <source>
        <dbReference type="EMBL" id="KND02301.1"/>
    </source>
</evidence>
<dbReference type="GeneID" id="27686338"/>
<comment type="similarity">
    <text evidence="4 18">Belongs to the WD repeat PRP19 family.</text>
</comment>
<evidence type="ECO:0000256" key="6">
    <source>
        <dbReference type="ARBA" id="ARBA00015618"/>
    </source>
</evidence>
<keyword evidence="16 18" id="KW-0539">Nucleus</keyword>
<dbReference type="VEuPathDB" id="FungiDB:SPPG_02775"/>
<organism evidence="21 22">
    <name type="scientific">Spizellomyces punctatus (strain DAOM BR117)</name>
    <dbReference type="NCBI Taxonomy" id="645134"/>
    <lineage>
        <taxon>Eukaryota</taxon>
        <taxon>Fungi</taxon>
        <taxon>Fungi incertae sedis</taxon>
        <taxon>Chytridiomycota</taxon>
        <taxon>Chytridiomycota incertae sedis</taxon>
        <taxon>Chytridiomycetes</taxon>
        <taxon>Spizellomycetales</taxon>
        <taxon>Spizellomycetaceae</taxon>
        <taxon>Spizellomyces</taxon>
    </lineage>
</organism>
<evidence type="ECO:0000256" key="1">
    <source>
        <dbReference type="ARBA" id="ARBA00000900"/>
    </source>
</evidence>
<keyword evidence="12 18" id="KW-0227">DNA damage</keyword>
<evidence type="ECO:0000256" key="18">
    <source>
        <dbReference type="RuleBase" id="RU367101"/>
    </source>
</evidence>
<dbReference type="GO" id="GO:0061630">
    <property type="term" value="F:ubiquitin protein ligase activity"/>
    <property type="evidence" value="ECO:0007669"/>
    <property type="project" value="UniProtKB-UniRule"/>
</dbReference>
<dbReference type="AlphaFoldDB" id="A0A0L0HLJ1"/>
<dbReference type="InterPro" id="IPR013083">
    <property type="entry name" value="Znf_RING/FYVE/PHD"/>
</dbReference>
<dbReference type="InterPro" id="IPR055340">
    <property type="entry name" value="RING-Ubox_PRP19"/>
</dbReference>
<name>A0A0L0HLJ1_SPIPD</name>
<dbReference type="PROSITE" id="PS50294">
    <property type="entry name" value="WD_REPEATS_REGION"/>
    <property type="match status" value="2"/>
</dbReference>
<dbReference type="eggNOG" id="KOG0289">
    <property type="taxonomic scope" value="Eukaryota"/>
</dbReference>
<evidence type="ECO:0000256" key="15">
    <source>
        <dbReference type="ARBA" id="ARBA00023204"/>
    </source>
</evidence>
<evidence type="ECO:0000256" key="14">
    <source>
        <dbReference type="ARBA" id="ARBA00023187"/>
    </source>
</evidence>
<evidence type="ECO:0000256" key="19">
    <source>
        <dbReference type="SAM" id="Coils"/>
    </source>
</evidence>
<dbReference type="OrthoDB" id="687049at2759"/>
<evidence type="ECO:0000256" key="5">
    <source>
        <dbReference type="ARBA" id="ARBA00012483"/>
    </source>
</evidence>
<evidence type="ECO:0000256" key="8">
    <source>
        <dbReference type="ARBA" id="ARBA00022664"/>
    </source>
</evidence>
<dbReference type="EMBL" id="KQ257453">
    <property type="protein sequence ID" value="KND02301.1"/>
    <property type="molecule type" value="Genomic_DNA"/>
</dbReference>
<comment type="pathway">
    <text evidence="3 18">Protein modification; protein ubiquitination.</text>
</comment>
<evidence type="ECO:0000256" key="3">
    <source>
        <dbReference type="ARBA" id="ARBA00004906"/>
    </source>
</evidence>
<dbReference type="InterPro" id="IPR003613">
    <property type="entry name" value="Ubox_domain"/>
</dbReference>
<dbReference type="SMART" id="SM00320">
    <property type="entry name" value="WD40"/>
    <property type="match status" value="5"/>
</dbReference>
<keyword evidence="15 18" id="KW-0234">DNA repair</keyword>
<keyword evidence="10 18" id="KW-0747">Spliceosome</keyword>
<dbReference type="SMART" id="SM00504">
    <property type="entry name" value="Ubox"/>
    <property type="match status" value="1"/>
</dbReference>
<dbReference type="GO" id="GO:0005737">
    <property type="term" value="C:cytoplasm"/>
    <property type="evidence" value="ECO:0007669"/>
    <property type="project" value="TreeGrafter"/>
</dbReference>
<dbReference type="PROSITE" id="PS00678">
    <property type="entry name" value="WD_REPEATS_1"/>
    <property type="match status" value="1"/>
</dbReference>
<evidence type="ECO:0000256" key="4">
    <source>
        <dbReference type="ARBA" id="ARBA00006388"/>
    </source>
</evidence>
<reference evidence="21 22" key="1">
    <citation type="submission" date="2009-08" db="EMBL/GenBank/DDBJ databases">
        <title>The Genome Sequence of Spizellomyces punctatus strain DAOM BR117.</title>
        <authorList>
            <consortium name="The Broad Institute Genome Sequencing Platform"/>
            <person name="Russ C."/>
            <person name="Cuomo C."/>
            <person name="Shea T."/>
            <person name="Young S.K."/>
            <person name="Zeng Q."/>
            <person name="Koehrsen M."/>
            <person name="Haas B."/>
            <person name="Borodovsky M."/>
            <person name="Guigo R."/>
            <person name="Alvarado L."/>
            <person name="Berlin A."/>
            <person name="Bochicchio J."/>
            <person name="Borenstein D."/>
            <person name="Chapman S."/>
            <person name="Chen Z."/>
            <person name="Engels R."/>
            <person name="Freedman E."/>
            <person name="Gellesch M."/>
            <person name="Goldberg J."/>
            <person name="Griggs A."/>
            <person name="Gujja S."/>
            <person name="Heiman D."/>
            <person name="Hepburn T."/>
            <person name="Howarth C."/>
            <person name="Jen D."/>
            <person name="Larson L."/>
            <person name="Lewis B."/>
            <person name="Mehta T."/>
            <person name="Park D."/>
            <person name="Pearson M."/>
            <person name="Roberts A."/>
            <person name="Saif S."/>
            <person name="Shenoy N."/>
            <person name="Sisk P."/>
            <person name="Stolte C."/>
            <person name="Sykes S."/>
            <person name="Thomson T."/>
            <person name="Walk T."/>
            <person name="White J."/>
            <person name="Yandava C."/>
            <person name="Burger G."/>
            <person name="Gray M.W."/>
            <person name="Holland P.W.H."/>
            <person name="King N."/>
            <person name="Lang F.B.F."/>
            <person name="Roger A.J."/>
            <person name="Ruiz-Trillo I."/>
            <person name="Lander E."/>
            <person name="Nusbaum C."/>
        </authorList>
    </citation>
    <scope>NUCLEOTIDE SEQUENCE [LARGE SCALE GENOMIC DNA]</scope>
    <source>
        <strain evidence="21 22">DAOM BR117</strain>
    </source>
</reference>
<evidence type="ECO:0000256" key="2">
    <source>
        <dbReference type="ARBA" id="ARBA00004123"/>
    </source>
</evidence>
<dbReference type="FunFam" id="3.30.40.10:FF:000027">
    <property type="entry name" value="Pre-mRNA-processing factor 19, putative"/>
    <property type="match status" value="1"/>
</dbReference>